<sequence>MCDPEIITKNKSTKKSEPRKASTVDGREEASFSGYTIPSEIPERYDTSVFIQTASTLSKEKTHAMTALCDSCKRLIQEKDAAQRQVVELRSDVKQAASLDTKMTELREKLREEQMHCERQQSDNATRLNKLEYLLSEERQHRKNLEHKFEELAKDACHDYTTSIGDKATELSHQNGILDSKTLRDIFGKSRLHAEMSKQQIERPVDMIANCRKLAAKEILGLHTKWRQKLDKTKNQFEE</sequence>
<dbReference type="Proteomes" id="UP000821866">
    <property type="component" value="Chromosome 8"/>
</dbReference>
<dbReference type="EMBL" id="JABSTU010000010">
    <property type="protein sequence ID" value="KAH8018750.1"/>
    <property type="molecule type" value="Genomic_DNA"/>
</dbReference>
<feature type="region of interest" description="Disordered" evidence="2">
    <location>
        <begin position="1"/>
        <end position="30"/>
    </location>
</feature>
<reference evidence="3" key="2">
    <citation type="submission" date="2021-09" db="EMBL/GenBank/DDBJ databases">
        <authorList>
            <person name="Jia N."/>
            <person name="Wang J."/>
            <person name="Shi W."/>
            <person name="Du L."/>
            <person name="Sun Y."/>
            <person name="Zhan W."/>
            <person name="Jiang J."/>
            <person name="Wang Q."/>
            <person name="Zhang B."/>
            <person name="Ji P."/>
            <person name="Sakyi L.B."/>
            <person name="Cui X."/>
            <person name="Yuan T."/>
            <person name="Jiang B."/>
            <person name="Yang W."/>
            <person name="Lam T.T.-Y."/>
            <person name="Chang Q."/>
            <person name="Ding S."/>
            <person name="Wang X."/>
            <person name="Zhu J."/>
            <person name="Ruan X."/>
            <person name="Zhao L."/>
            <person name="Wei J."/>
            <person name="Que T."/>
            <person name="Du C."/>
            <person name="Cheng J."/>
            <person name="Dai P."/>
            <person name="Han X."/>
            <person name="Huang E."/>
            <person name="Gao Y."/>
            <person name="Liu J."/>
            <person name="Shao H."/>
            <person name="Ye R."/>
            <person name="Li L."/>
            <person name="Wei W."/>
            <person name="Wang X."/>
            <person name="Wang C."/>
            <person name="Huo Q."/>
            <person name="Li W."/>
            <person name="Guo W."/>
            <person name="Chen H."/>
            <person name="Chen S."/>
            <person name="Zhou L."/>
            <person name="Zhou L."/>
            <person name="Ni X."/>
            <person name="Tian J."/>
            <person name="Zhou Y."/>
            <person name="Sheng Y."/>
            <person name="Liu T."/>
            <person name="Pan Y."/>
            <person name="Xia L."/>
            <person name="Li J."/>
            <person name="Zhao F."/>
            <person name="Cao W."/>
        </authorList>
    </citation>
    <scope>NUCLEOTIDE SEQUENCE</scope>
    <source>
        <strain evidence="3">Rmic-2018</strain>
        <tissue evidence="3">Larvae</tissue>
    </source>
</reference>
<accession>A0A9J6DA86</accession>
<evidence type="ECO:0000313" key="4">
    <source>
        <dbReference type="Proteomes" id="UP000821866"/>
    </source>
</evidence>
<comment type="caution">
    <text evidence="3">The sequence shown here is derived from an EMBL/GenBank/DDBJ whole genome shotgun (WGS) entry which is preliminary data.</text>
</comment>
<keyword evidence="1" id="KW-0175">Coiled coil</keyword>
<feature type="coiled-coil region" evidence="1">
    <location>
        <begin position="72"/>
        <end position="155"/>
    </location>
</feature>
<evidence type="ECO:0000256" key="1">
    <source>
        <dbReference type="SAM" id="Coils"/>
    </source>
</evidence>
<organism evidence="3 4">
    <name type="scientific">Rhipicephalus microplus</name>
    <name type="common">Cattle tick</name>
    <name type="synonym">Boophilus microplus</name>
    <dbReference type="NCBI Taxonomy" id="6941"/>
    <lineage>
        <taxon>Eukaryota</taxon>
        <taxon>Metazoa</taxon>
        <taxon>Ecdysozoa</taxon>
        <taxon>Arthropoda</taxon>
        <taxon>Chelicerata</taxon>
        <taxon>Arachnida</taxon>
        <taxon>Acari</taxon>
        <taxon>Parasitiformes</taxon>
        <taxon>Ixodida</taxon>
        <taxon>Ixodoidea</taxon>
        <taxon>Ixodidae</taxon>
        <taxon>Rhipicephalinae</taxon>
        <taxon>Rhipicephalus</taxon>
        <taxon>Boophilus</taxon>
    </lineage>
</organism>
<name>A0A9J6DA86_RHIMP</name>
<dbReference type="AlphaFoldDB" id="A0A9J6DA86"/>
<gene>
    <name evidence="3" type="ORF">HPB51_011501</name>
</gene>
<evidence type="ECO:0000313" key="3">
    <source>
        <dbReference type="EMBL" id="KAH8018750.1"/>
    </source>
</evidence>
<dbReference type="VEuPathDB" id="VectorBase:LOC119168213"/>
<proteinExistence type="predicted"/>
<reference evidence="3" key="1">
    <citation type="journal article" date="2020" name="Cell">
        <title>Large-Scale Comparative Analyses of Tick Genomes Elucidate Their Genetic Diversity and Vector Capacities.</title>
        <authorList>
            <consortium name="Tick Genome and Microbiome Consortium (TIGMIC)"/>
            <person name="Jia N."/>
            <person name="Wang J."/>
            <person name="Shi W."/>
            <person name="Du L."/>
            <person name="Sun Y."/>
            <person name="Zhan W."/>
            <person name="Jiang J.F."/>
            <person name="Wang Q."/>
            <person name="Zhang B."/>
            <person name="Ji P."/>
            <person name="Bell-Sakyi L."/>
            <person name="Cui X.M."/>
            <person name="Yuan T.T."/>
            <person name="Jiang B.G."/>
            <person name="Yang W.F."/>
            <person name="Lam T.T."/>
            <person name="Chang Q.C."/>
            <person name="Ding S.J."/>
            <person name="Wang X.J."/>
            <person name="Zhu J.G."/>
            <person name="Ruan X.D."/>
            <person name="Zhao L."/>
            <person name="Wei J.T."/>
            <person name="Ye R.Z."/>
            <person name="Que T.C."/>
            <person name="Du C.H."/>
            <person name="Zhou Y.H."/>
            <person name="Cheng J.X."/>
            <person name="Dai P.F."/>
            <person name="Guo W.B."/>
            <person name="Han X.H."/>
            <person name="Huang E.J."/>
            <person name="Li L.F."/>
            <person name="Wei W."/>
            <person name="Gao Y.C."/>
            <person name="Liu J.Z."/>
            <person name="Shao H.Z."/>
            <person name="Wang X."/>
            <person name="Wang C.C."/>
            <person name="Yang T.C."/>
            <person name="Huo Q.B."/>
            <person name="Li W."/>
            <person name="Chen H.Y."/>
            <person name="Chen S.E."/>
            <person name="Zhou L.G."/>
            <person name="Ni X.B."/>
            <person name="Tian J.H."/>
            <person name="Sheng Y."/>
            <person name="Liu T."/>
            <person name="Pan Y.S."/>
            <person name="Xia L.Y."/>
            <person name="Li J."/>
            <person name="Zhao F."/>
            <person name="Cao W.C."/>
        </authorList>
    </citation>
    <scope>NUCLEOTIDE SEQUENCE</scope>
    <source>
        <strain evidence="3">Rmic-2018</strain>
    </source>
</reference>
<feature type="compositionally biased region" description="Basic and acidic residues" evidence="2">
    <location>
        <begin position="14"/>
        <end position="30"/>
    </location>
</feature>
<evidence type="ECO:0000256" key="2">
    <source>
        <dbReference type="SAM" id="MobiDB-lite"/>
    </source>
</evidence>
<keyword evidence="4" id="KW-1185">Reference proteome</keyword>
<protein>
    <submittedName>
        <fullName evidence="3">Uncharacterized protein</fullName>
    </submittedName>
</protein>